<keyword evidence="4" id="KW-0808">Transferase</keyword>
<comment type="cofactor">
    <cofactor evidence="1">
        <name>pyridoxal 5'-phosphate</name>
        <dbReference type="ChEBI" id="CHEBI:597326"/>
    </cofactor>
</comment>
<dbReference type="InterPro" id="IPR015424">
    <property type="entry name" value="PyrdxlP-dep_Trfase"/>
</dbReference>
<dbReference type="SUPFAM" id="SSF53383">
    <property type="entry name" value="PLP-dependent transferases"/>
    <property type="match status" value="1"/>
</dbReference>
<organism evidence="7 8">
    <name type="scientific">Gracilariopsis chorda</name>
    <dbReference type="NCBI Taxonomy" id="448386"/>
    <lineage>
        <taxon>Eukaryota</taxon>
        <taxon>Rhodophyta</taxon>
        <taxon>Florideophyceae</taxon>
        <taxon>Rhodymeniophycidae</taxon>
        <taxon>Gracilariales</taxon>
        <taxon>Gracilariaceae</taxon>
        <taxon>Gracilariopsis</taxon>
    </lineage>
</organism>
<name>A0A2V3IWC5_9FLOR</name>
<keyword evidence="5" id="KW-0663">Pyridoxal phosphate</keyword>
<evidence type="ECO:0000259" key="6">
    <source>
        <dbReference type="Pfam" id="PF00155"/>
    </source>
</evidence>
<dbReference type="CDD" id="cd00609">
    <property type="entry name" value="AAT_like"/>
    <property type="match status" value="1"/>
</dbReference>
<dbReference type="AlphaFoldDB" id="A0A2V3IWC5"/>
<evidence type="ECO:0000313" key="7">
    <source>
        <dbReference type="EMBL" id="PXF46389.1"/>
    </source>
</evidence>
<dbReference type="FunFam" id="3.40.640.10:FF:000024">
    <property type="entry name" value="Kynurenine--oxoglutarate transaminase 3"/>
    <property type="match status" value="1"/>
</dbReference>
<evidence type="ECO:0000256" key="5">
    <source>
        <dbReference type="ARBA" id="ARBA00022898"/>
    </source>
</evidence>
<evidence type="ECO:0000256" key="2">
    <source>
        <dbReference type="ARBA" id="ARBA00007441"/>
    </source>
</evidence>
<evidence type="ECO:0000313" key="8">
    <source>
        <dbReference type="Proteomes" id="UP000247409"/>
    </source>
</evidence>
<comment type="caution">
    <text evidence="7">The sequence shown here is derived from an EMBL/GenBank/DDBJ whole genome shotgun (WGS) entry which is preliminary data.</text>
</comment>
<keyword evidence="8" id="KW-1185">Reference proteome</keyword>
<comment type="similarity">
    <text evidence="2">Belongs to the class-I pyridoxal-phosphate-dependent aminotransferase family.</text>
</comment>
<dbReference type="Gene3D" id="3.40.640.10">
    <property type="entry name" value="Type I PLP-dependent aspartate aminotransferase-like (Major domain)"/>
    <property type="match status" value="1"/>
</dbReference>
<dbReference type="PANTHER" id="PTHR43807:SF20">
    <property type="entry name" value="FI04487P"/>
    <property type="match status" value="1"/>
</dbReference>
<sequence>MAGGFRQPPRALRMRPFAGPSVWLEFTPLSKLTSSVNLGQGAPGWASPPFVKKALVKACQDDSYCQYARSAGAPVLVEQIARQYAPKVLPSTMKSRKIDPATEIVVTVGASQAISLACTALLQEGDEAILIEPAFDMYTAAVQMAGATPVYIPFRSRSNGAIATANDLCVDLEDLENAVTEKTRMFVLNTPHNPLGKVFSRDELIEIADVLDRKAPSCIVMSDEVYEHLVFEGEHVPFASVSENAFDRTLSIYSFGKTFSSTGTKIGWVVGPHNLIRDLQIAQQFVVFCTNHMGQAAAAEALELSQAPYDNFSTYFDWICDVYRKKRDFLVEVIRAAGLEPIVPQGAFYICARVPDGHPLKEKTGVPEKVQELVKEGKLQIDPGTVDRSDYNISRRLVVQKGVTTIPISAFVKPELVGESALSKDFIRFAFCHPDHVLKEASRRLR</sequence>
<dbReference type="InterPro" id="IPR051326">
    <property type="entry name" value="Kynurenine-oxoglutarate_AT"/>
</dbReference>
<dbReference type="Proteomes" id="UP000247409">
    <property type="component" value="Unassembled WGS sequence"/>
</dbReference>
<evidence type="ECO:0000256" key="4">
    <source>
        <dbReference type="ARBA" id="ARBA00022679"/>
    </source>
</evidence>
<dbReference type="PANTHER" id="PTHR43807">
    <property type="entry name" value="FI04487P"/>
    <property type="match status" value="1"/>
</dbReference>
<evidence type="ECO:0000256" key="3">
    <source>
        <dbReference type="ARBA" id="ARBA00022576"/>
    </source>
</evidence>
<keyword evidence="3" id="KW-0032">Aminotransferase</keyword>
<dbReference type="EMBL" id="NBIV01000040">
    <property type="protein sequence ID" value="PXF46389.1"/>
    <property type="molecule type" value="Genomic_DNA"/>
</dbReference>
<dbReference type="InterPro" id="IPR004839">
    <property type="entry name" value="Aminotransferase_I/II_large"/>
</dbReference>
<proteinExistence type="inferred from homology"/>
<dbReference type="Pfam" id="PF00155">
    <property type="entry name" value="Aminotran_1_2"/>
    <property type="match status" value="1"/>
</dbReference>
<evidence type="ECO:0000256" key="1">
    <source>
        <dbReference type="ARBA" id="ARBA00001933"/>
    </source>
</evidence>
<dbReference type="OrthoDB" id="2414662at2759"/>
<accession>A0A2V3IWC5</accession>
<dbReference type="GO" id="GO:0016212">
    <property type="term" value="F:kynurenine-oxoglutarate transaminase activity"/>
    <property type="evidence" value="ECO:0007669"/>
    <property type="project" value="TreeGrafter"/>
</dbReference>
<feature type="domain" description="Aminotransferase class I/classII large" evidence="6">
    <location>
        <begin position="36"/>
        <end position="444"/>
    </location>
</feature>
<dbReference type="GO" id="GO:0030170">
    <property type="term" value="F:pyridoxal phosphate binding"/>
    <property type="evidence" value="ECO:0007669"/>
    <property type="project" value="InterPro"/>
</dbReference>
<dbReference type="InterPro" id="IPR015421">
    <property type="entry name" value="PyrdxlP-dep_Trfase_major"/>
</dbReference>
<dbReference type="STRING" id="448386.A0A2V3IWC5"/>
<dbReference type="InterPro" id="IPR015422">
    <property type="entry name" value="PyrdxlP-dep_Trfase_small"/>
</dbReference>
<reference evidence="7 8" key="1">
    <citation type="journal article" date="2018" name="Mol. Biol. Evol.">
        <title>Analysis of the draft genome of the red seaweed Gracilariopsis chorda provides insights into genome size evolution in Rhodophyta.</title>
        <authorList>
            <person name="Lee J."/>
            <person name="Yang E.C."/>
            <person name="Graf L."/>
            <person name="Yang J.H."/>
            <person name="Qiu H."/>
            <person name="Zel Zion U."/>
            <person name="Chan C.X."/>
            <person name="Stephens T.G."/>
            <person name="Weber A.P.M."/>
            <person name="Boo G.H."/>
            <person name="Boo S.M."/>
            <person name="Kim K.M."/>
            <person name="Shin Y."/>
            <person name="Jung M."/>
            <person name="Lee S.J."/>
            <person name="Yim H.S."/>
            <person name="Lee J.H."/>
            <person name="Bhattacharya D."/>
            <person name="Yoon H.S."/>
        </authorList>
    </citation>
    <scope>NUCLEOTIDE SEQUENCE [LARGE SCALE GENOMIC DNA]</scope>
    <source>
        <strain evidence="7 8">SKKU-2015</strain>
        <tissue evidence="7">Whole body</tissue>
    </source>
</reference>
<dbReference type="GO" id="GO:0005739">
    <property type="term" value="C:mitochondrion"/>
    <property type="evidence" value="ECO:0007669"/>
    <property type="project" value="TreeGrafter"/>
</dbReference>
<gene>
    <name evidence="7" type="ORF">BWQ96_03888</name>
</gene>
<dbReference type="Gene3D" id="3.90.1150.10">
    <property type="entry name" value="Aspartate Aminotransferase, domain 1"/>
    <property type="match status" value="1"/>
</dbReference>
<protein>
    <submittedName>
        <fullName evidence="7">Kynurenine--oxoglutarate transaminase</fullName>
    </submittedName>
</protein>